<proteinExistence type="predicted"/>
<evidence type="ECO:0000313" key="3">
    <source>
        <dbReference type="EMBL" id="RWX48788.1"/>
    </source>
</evidence>
<dbReference type="Gene3D" id="3.30.750.24">
    <property type="entry name" value="STAS domain"/>
    <property type="match status" value="1"/>
</dbReference>
<evidence type="ECO:0000256" key="1">
    <source>
        <dbReference type="SAM" id="Phobius"/>
    </source>
</evidence>
<dbReference type="SUPFAM" id="SSF52091">
    <property type="entry name" value="SpoIIaa-like"/>
    <property type="match status" value="1"/>
</dbReference>
<dbReference type="EMBL" id="MTKP01000110">
    <property type="protein sequence ID" value="RWX48788.1"/>
    <property type="molecule type" value="Genomic_DNA"/>
</dbReference>
<dbReference type="InterPro" id="IPR036513">
    <property type="entry name" value="STAS_dom_sf"/>
</dbReference>
<keyword evidence="1" id="KW-0812">Transmembrane</keyword>
<sequence length="92" mass="10329">MCAPAFILYVKKNGGAERQAVILDLSLVEFMDSSGVIAIVFMFKSLNSKVSPKFLLSEQILPKKYYTSGRCSIQYVVGLFFAMPFFFKVQKG</sequence>
<dbReference type="Proteomes" id="UP000288086">
    <property type="component" value="Unassembled WGS sequence"/>
</dbReference>
<feature type="domain" description="STAS" evidence="2">
    <location>
        <begin position="1"/>
        <end position="57"/>
    </location>
</feature>
<dbReference type="AlphaFoldDB" id="A0A3S3RBG9"/>
<organism evidence="3 4">
    <name type="scientific">Candidatus Electrothrix communis</name>
    <dbReference type="NCBI Taxonomy" id="1859133"/>
    <lineage>
        <taxon>Bacteria</taxon>
        <taxon>Pseudomonadati</taxon>
        <taxon>Thermodesulfobacteriota</taxon>
        <taxon>Desulfobulbia</taxon>
        <taxon>Desulfobulbales</taxon>
        <taxon>Desulfobulbaceae</taxon>
        <taxon>Candidatus Electrothrix</taxon>
    </lineage>
</organism>
<feature type="transmembrane region" description="Helical" evidence="1">
    <location>
        <begin position="21"/>
        <end position="43"/>
    </location>
</feature>
<dbReference type="Pfam" id="PF01740">
    <property type="entry name" value="STAS"/>
    <property type="match status" value="1"/>
</dbReference>
<keyword evidence="1" id="KW-1133">Transmembrane helix</keyword>
<dbReference type="PROSITE" id="PS50801">
    <property type="entry name" value="STAS"/>
    <property type="match status" value="1"/>
</dbReference>
<gene>
    <name evidence="3" type="ORF">VT98_11102</name>
</gene>
<protein>
    <submittedName>
        <fullName evidence="3">STAS domain-containing protein</fullName>
    </submittedName>
</protein>
<comment type="caution">
    <text evidence="3">The sequence shown here is derived from an EMBL/GenBank/DDBJ whole genome shotgun (WGS) entry which is preliminary data.</text>
</comment>
<evidence type="ECO:0000259" key="2">
    <source>
        <dbReference type="PROSITE" id="PS50801"/>
    </source>
</evidence>
<accession>A0A3S3RBG9</accession>
<feature type="transmembrane region" description="Helical" evidence="1">
    <location>
        <begin position="72"/>
        <end position="89"/>
    </location>
</feature>
<keyword evidence="1" id="KW-0472">Membrane</keyword>
<name>A0A3S3RBG9_9BACT</name>
<dbReference type="InterPro" id="IPR002645">
    <property type="entry name" value="STAS_dom"/>
</dbReference>
<reference evidence="3 4" key="1">
    <citation type="submission" date="2017-01" db="EMBL/GenBank/DDBJ databases">
        <title>The cable genome- insights into the physiology and evolution of filamentous bacteria capable of sulfide oxidation via long distance electron transfer.</title>
        <authorList>
            <person name="Schreiber L."/>
            <person name="Bjerg J.T."/>
            <person name="Boggild A."/>
            <person name="Van De Vossenberg J."/>
            <person name="Meysman F."/>
            <person name="Nielsen L.P."/>
            <person name="Schramm A."/>
            <person name="Kjeldsen K.U."/>
        </authorList>
    </citation>
    <scope>NUCLEOTIDE SEQUENCE [LARGE SCALE GENOMIC DNA]</scope>
    <source>
        <strain evidence="3">A1</strain>
    </source>
</reference>
<keyword evidence="4" id="KW-1185">Reference proteome</keyword>
<evidence type="ECO:0000313" key="4">
    <source>
        <dbReference type="Proteomes" id="UP000288086"/>
    </source>
</evidence>